<evidence type="ECO:0000313" key="1">
    <source>
        <dbReference type="EMBL" id="ADZ91092.1"/>
    </source>
</evidence>
<proteinExistence type="predicted"/>
<dbReference type="Proteomes" id="UP000001062">
    <property type="component" value="Chromosome"/>
</dbReference>
<organism evidence="1 2">
    <name type="scientific">Marinomonas mediterranea (strain ATCC 700492 / JCM 21426 / NBRC 103028 / MMB-1)</name>
    <dbReference type="NCBI Taxonomy" id="717774"/>
    <lineage>
        <taxon>Bacteria</taxon>
        <taxon>Pseudomonadati</taxon>
        <taxon>Pseudomonadota</taxon>
        <taxon>Gammaproteobacteria</taxon>
        <taxon>Oceanospirillales</taxon>
        <taxon>Oceanospirillaceae</taxon>
        <taxon>Marinomonas</taxon>
    </lineage>
</organism>
<dbReference type="KEGG" id="mme:Marme_1836"/>
<keyword evidence="2" id="KW-1185">Reference proteome</keyword>
<dbReference type="EMBL" id="CP002583">
    <property type="protein sequence ID" value="ADZ91092.1"/>
    <property type="molecule type" value="Genomic_DNA"/>
</dbReference>
<dbReference type="RefSeq" id="WP_013660997.1">
    <property type="nucleotide sequence ID" value="NC_015276.1"/>
</dbReference>
<dbReference type="HOGENOM" id="CLU_2826065_0_0_6"/>
<dbReference type="OrthoDB" id="5574012at2"/>
<gene>
    <name evidence="1" type="ordered locus">Marme_1836</name>
</gene>
<sequence>MTTKIDEQLTDVDEVISGGEKRVRKGDREIEYRSIDELERIEKRLQRKKRRSRPLHAVTTSVNRGF</sequence>
<evidence type="ECO:0000313" key="2">
    <source>
        <dbReference type="Proteomes" id="UP000001062"/>
    </source>
</evidence>
<dbReference type="STRING" id="717774.Marme_1836"/>
<dbReference type="NCBIfam" id="NF047331">
    <property type="entry name" value="phage_HTJ"/>
    <property type="match status" value="1"/>
</dbReference>
<dbReference type="AlphaFoldDB" id="F2K1G1"/>
<reference evidence="1 2" key="1">
    <citation type="journal article" date="2012" name="Stand. Genomic Sci.">
        <title>Complete genome sequence of the melanogenic marine bacterium Marinomonas mediterranea type strain (MMB-1(T)).</title>
        <authorList>
            <person name="Lucas-Elio P."/>
            <person name="Goodwin L."/>
            <person name="Woyke T."/>
            <person name="Pitluck S."/>
            <person name="Nolan M."/>
            <person name="Kyrpides N.C."/>
            <person name="Detter J.C."/>
            <person name="Copeland A."/>
            <person name="Teshima H."/>
            <person name="Bruce D."/>
            <person name="Detter C."/>
            <person name="Tapia R."/>
            <person name="Han S."/>
            <person name="Land M.L."/>
            <person name="Ivanova N."/>
            <person name="Mikhailova N."/>
            <person name="Johnston A.W."/>
            <person name="Sanchez-Amat A."/>
        </authorList>
    </citation>
    <scope>NUCLEOTIDE SEQUENCE [LARGE SCALE GENOMIC DNA]</scope>
    <source>
        <strain evidence="2">ATCC 700492 / JCM 21426 / NBRC 103028 / MMB-1</strain>
    </source>
</reference>
<name>F2K1G1_MARM1</name>
<protein>
    <submittedName>
        <fullName evidence="1">Uncharacterized protein</fullName>
    </submittedName>
</protein>
<dbReference type="PATRIC" id="fig|717774.3.peg.1891"/>
<accession>F2K1G1</accession>